<evidence type="ECO:0000256" key="7">
    <source>
        <dbReference type="SAM" id="Phobius"/>
    </source>
</evidence>
<evidence type="ECO:0000256" key="5">
    <source>
        <dbReference type="ARBA" id="ARBA00022989"/>
    </source>
</evidence>
<dbReference type="InterPro" id="IPR053166">
    <property type="entry name" value="UPF0718_permease"/>
</dbReference>
<dbReference type="Pfam" id="PF03773">
    <property type="entry name" value="ArsP_1"/>
    <property type="match status" value="1"/>
</dbReference>
<name>A0A1I7ND03_9BACT</name>
<evidence type="ECO:0000256" key="1">
    <source>
        <dbReference type="ARBA" id="ARBA00004651"/>
    </source>
</evidence>
<feature type="transmembrane region" description="Helical" evidence="7">
    <location>
        <begin position="117"/>
        <end position="135"/>
    </location>
</feature>
<feature type="transmembrane region" description="Helical" evidence="7">
    <location>
        <begin position="237"/>
        <end position="266"/>
    </location>
</feature>
<evidence type="ECO:0000256" key="4">
    <source>
        <dbReference type="ARBA" id="ARBA00022692"/>
    </source>
</evidence>
<dbReference type="InterPro" id="IPR005524">
    <property type="entry name" value="DUF318"/>
</dbReference>
<feature type="transmembrane region" description="Helical" evidence="7">
    <location>
        <begin position="304"/>
        <end position="326"/>
    </location>
</feature>
<dbReference type="RefSeq" id="WP_092459237.1">
    <property type="nucleotide sequence ID" value="NZ_FPCJ01000001.1"/>
</dbReference>
<feature type="transmembrane region" description="Helical" evidence="7">
    <location>
        <begin position="83"/>
        <end position="110"/>
    </location>
</feature>
<protein>
    <recommendedName>
        <fullName evidence="10">Permease</fullName>
    </recommendedName>
</protein>
<dbReference type="STRING" id="1393122.SAMN05660895_1384"/>
<feature type="transmembrane region" description="Helical" evidence="7">
    <location>
        <begin position="17"/>
        <end position="35"/>
    </location>
</feature>
<evidence type="ECO:0008006" key="10">
    <source>
        <dbReference type="Google" id="ProtNLM"/>
    </source>
</evidence>
<keyword evidence="4 7" id="KW-0812">Transmembrane</keyword>
<dbReference type="EMBL" id="FPCJ01000001">
    <property type="protein sequence ID" value="SFV32565.1"/>
    <property type="molecule type" value="Genomic_DNA"/>
</dbReference>
<evidence type="ECO:0000313" key="8">
    <source>
        <dbReference type="EMBL" id="SFV32565.1"/>
    </source>
</evidence>
<keyword evidence="9" id="KW-1185">Reference proteome</keyword>
<evidence type="ECO:0000256" key="2">
    <source>
        <dbReference type="ARBA" id="ARBA00006386"/>
    </source>
</evidence>
<proteinExistence type="inferred from homology"/>
<reference evidence="9" key="1">
    <citation type="submission" date="2016-10" db="EMBL/GenBank/DDBJ databases">
        <authorList>
            <person name="Varghese N."/>
            <person name="Submissions S."/>
        </authorList>
    </citation>
    <scope>NUCLEOTIDE SEQUENCE [LARGE SCALE GENOMIC DNA]</scope>
    <source>
        <strain evidence="9">DSM 14807</strain>
    </source>
</reference>
<dbReference type="AlphaFoldDB" id="A0A1I7ND03"/>
<accession>A0A1I7ND03</accession>
<feature type="transmembrane region" description="Helical" evidence="7">
    <location>
        <begin position="56"/>
        <end position="77"/>
    </location>
</feature>
<dbReference type="OrthoDB" id="9811980at2"/>
<feature type="transmembrane region" description="Helical" evidence="7">
    <location>
        <begin position="201"/>
        <end position="225"/>
    </location>
</feature>
<keyword evidence="5 7" id="KW-1133">Transmembrane helix</keyword>
<dbReference type="PANTHER" id="PTHR42775:SF1">
    <property type="entry name" value="PERMEASE RV2963-RELATED"/>
    <property type="match status" value="1"/>
</dbReference>
<feature type="transmembrane region" description="Helical" evidence="7">
    <location>
        <begin position="346"/>
        <end position="367"/>
    </location>
</feature>
<organism evidence="8 9">
    <name type="scientific">Thermoflavifilum thermophilum</name>
    <dbReference type="NCBI Taxonomy" id="1393122"/>
    <lineage>
        <taxon>Bacteria</taxon>
        <taxon>Pseudomonadati</taxon>
        <taxon>Bacteroidota</taxon>
        <taxon>Chitinophagia</taxon>
        <taxon>Chitinophagales</taxon>
        <taxon>Chitinophagaceae</taxon>
        <taxon>Thermoflavifilum</taxon>
    </lineage>
</organism>
<dbReference type="Proteomes" id="UP000199537">
    <property type="component" value="Unassembled WGS sequence"/>
</dbReference>
<evidence type="ECO:0000256" key="3">
    <source>
        <dbReference type="ARBA" id="ARBA00022475"/>
    </source>
</evidence>
<keyword evidence="6 7" id="KW-0472">Membrane</keyword>
<feature type="transmembrane region" description="Helical" evidence="7">
    <location>
        <begin position="272"/>
        <end position="292"/>
    </location>
</feature>
<evidence type="ECO:0000313" key="9">
    <source>
        <dbReference type="Proteomes" id="UP000199537"/>
    </source>
</evidence>
<dbReference type="GO" id="GO:0005886">
    <property type="term" value="C:plasma membrane"/>
    <property type="evidence" value="ECO:0007669"/>
    <property type="project" value="UniProtKB-SubCell"/>
</dbReference>
<dbReference type="PANTHER" id="PTHR42775">
    <property type="entry name" value="PERMEASE RV2963-RELATED"/>
    <property type="match status" value="1"/>
</dbReference>
<sequence>MLLQHIFTELLNMAWDIYWPLALGFFLSAIIRAYVPSSAIAAHVGRPDVKGLSLSVLFGALSSSCSYAAVSMGRTLVVKGASWANAIAFMIASTNLVFEIFLVIVMLLGWPFFAGEIVGGLLLILVGTLLIRWLLSSQSVEQAKKHIQQTETQVLAHDPHAHHHQHAAHTEHTHHHPAGSTRWQDAMMYFYMDVRMVGKDILLGVVIAAVLAAVVPPQVWMVLFLKNQVQLPTFVITVWNAVIGILVAVFSFVCSVGNILLAAVLWHGGINFGGVIAFIFSDLVTLPILLVYRRYFGTKMMFRLFFILFLSILITGVGVDYLFQALGWMPSHPATVASLHMPSFAWNYKTILNLIFIPLSIAAYFIGKVKTKV</sequence>
<evidence type="ECO:0000256" key="6">
    <source>
        <dbReference type="ARBA" id="ARBA00023136"/>
    </source>
</evidence>
<comment type="subcellular location">
    <subcellularLocation>
        <location evidence="1">Cell membrane</location>
        <topology evidence="1">Multi-pass membrane protein</topology>
    </subcellularLocation>
</comment>
<keyword evidence="3" id="KW-1003">Cell membrane</keyword>
<gene>
    <name evidence="8" type="ORF">SAMN05660895_1384</name>
</gene>
<comment type="similarity">
    <text evidence="2">Belongs to the UPF0718 family.</text>
</comment>